<dbReference type="PROSITE" id="PS51076">
    <property type="entry name" value="MH2"/>
    <property type="match status" value="1"/>
</dbReference>
<dbReference type="InterPro" id="IPR036578">
    <property type="entry name" value="SMAD_MH1_sf"/>
</dbReference>
<evidence type="ECO:0000256" key="5">
    <source>
        <dbReference type="ARBA" id="ARBA00023163"/>
    </source>
</evidence>
<evidence type="ECO:0000256" key="8">
    <source>
        <dbReference type="SAM" id="MobiDB-lite"/>
    </source>
</evidence>
<dbReference type="InterPro" id="IPR017855">
    <property type="entry name" value="SMAD-like_dom_sf"/>
</dbReference>
<dbReference type="Gene3D" id="2.60.200.10">
    <property type="match status" value="1"/>
</dbReference>
<accession>A0A9Q0DSP0</accession>
<dbReference type="Pfam" id="PF03166">
    <property type="entry name" value="MH2"/>
    <property type="match status" value="2"/>
</dbReference>
<sequence length="570" mass="63587">MFRSRRSTLVRRLWRSRLVATDSDGRDGGKRAGGDRGRDRDRGNEESYGRDAGDNHRATAEEERRRRSVTRGDPPPQGTLTGDRRVAGQAGCASDRDRDRDRAMCVPEHRCWQDDGDDGRTVTCCVFREWNLRPRRPYSALRRKDAGVGSSCRSCCPRRKRPEGGEQELKSTVHALLKRLHEKQLEALLKAIETKGLGNPGECVMAPQQQSDEGESRQSAGPQYLLCKLYRWNDLQHPAQLKVLSHCQSVRAVDGAQVCCNPYHYSRLCGPESPPPPYCVSHSEAHKPLESTGSYTETVPLPLNTHPHVSPGDCTDSEEWLRSGVEGVRRGVPSVQKHKPLYTGTSIGSSSASSSARHSQWCSVAYWEQRTRVGRLYAAREPSLSIFYDLPQGTGLCLGQLHANAYQSRRQCRADVGSDDDNERDDNDRDADRAPAPSRGRGARAPACVQQVRGKIGLGVALSREADGVWLYNRSRHPVFVHSPTLDPPAGAARGGLSVRRLVPGYSLKVFDYERSGWMAERGLRPEGQEGPWDPHSVRISFAKGWGPCYSRQFITSCPCWLEVMLTNHR</sequence>
<dbReference type="SUPFAM" id="SSF49879">
    <property type="entry name" value="SMAD/FHA domain"/>
    <property type="match status" value="1"/>
</dbReference>
<dbReference type="InterPro" id="IPR013790">
    <property type="entry name" value="Dwarfin"/>
</dbReference>
<evidence type="ECO:0000256" key="3">
    <source>
        <dbReference type="ARBA" id="ARBA00022833"/>
    </source>
</evidence>
<evidence type="ECO:0000256" key="4">
    <source>
        <dbReference type="ARBA" id="ARBA00023015"/>
    </source>
</evidence>
<keyword evidence="7" id="KW-0963">Cytoplasm</keyword>
<evidence type="ECO:0000256" key="7">
    <source>
        <dbReference type="RuleBase" id="RU361195"/>
    </source>
</evidence>
<dbReference type="SUPFAM" id="SSF56366">
    <property type="entry name" value="SMAD MH1 domain"/>
    <property type="match status" value="1"/>
</dbReference>
<feature type="compositionally biased region" description="Low complexity" evidence="8">
    <location>
        <begin position="434"/>
        <end position="447"/>
    </location>
</feature>
<dbReference type="Proteomes" id="UP001148018">
    <property type="component" value="Unassembled WGS sequence"/>
</dbReference>
<dbReference type="InterPro" id="IPR013019">
    <property type="entry name" value="MAD_homology_MH1"/>
</dbReference>
<dbReference type="AlphaFoldDB" id="A0A9Q0DSP0"/>
<feature type="region of interest" description="Disordered" evidence="8">
    <location>
        <begin position="16"/>
        <end position="99"/>
    </location>
</feature>
<dbReference type="OrthoDB" id="5946219at2759"/>
<feature type="region of interest" description="Disordered" evidence="8">
    <location>
        <begin position="411"/>
        <end position="448"/>
    </location>
</feature>
<dbReference type="InterPro" id="IPR001132">
    <property type="entry name" value="SMAD_dom_Dwarfin-type"/>
</dbReference>
<dbReference type="GO" id="GO:0006357">
    <property type="term" value="P:regulation of transcription by RNA polymerase II"/>
    <property type="evidence" value="ECO:0007669"/>
    <property type="project" value="TreeGrafter"/>
</dbReference>
<dbReference type="GO" id="GO:0060395">
    <property type="term" value="P:SMAD protein signal transduction"/>
    <property type="evidence" value="ECO:0007669"/>
    <property type="project" value="TreeGrafter"/>
</dbReference>
<dbReference type="GO" id="GO:0009653">
    <property type="term" value="P:anatomical structure morphogenesis"/>
    <property type="evidence" value="ECO:0007669"/>
    <property type="project" value="TreeGrafter"/>
</dbReference>
<proteinExistence type="inferred from homology"/>
<dbReference type="PROSITE" id="PS51075">
    <property type="entry name" value="MH1"/>
    <property type="match status" value="1"/>
</dbReference>
<evidence type="ECO:0000313" key="12">
    <source>
        <dbReference type="Proteomes" id="UP001148018"/>
    </source>
</evidence>
<comment type="similarity">
    <text evidence="1 7">Belongs to the dwarfin/SMAD family.</text>
</comment>
<reference evidence="11" key="1">
    <citation type="submission" date="2022-07" db="EMBL/GenBank/DDBJ databases">
        <title>Chromosome-level genome of Muraenolepis orangiensis.</title>
        <authorList>
            <person name="Kim J."/>
        </authorList>
    </citation>
    <scope>NUCLEOTIDE SEQUENCE</scope>
    <source>
        <strain evidence="11">KU_S4_2022</strain>
        <tissue evidence="11">Muscle</tissue>
    </source>
</reference>
<feature type="domain" description="MH1" evidence="9">
    <location>
        <begin position="150"/>
        <end position="274"/>
    </location>
</feature>
<evidence type="ECO:0000259" key="10">
    <source>
        <dbReference type="PROSITE" id="PS51076"/>
    </source>
</evidence>
<dbReference type="GO" id="GO:0030154">
    <property type="term" value="P:cell differentiation"/>
    <property type="evidence" value="ECO:0007669"/>
    <property type="project" value="TreeGrafter"/>
</dbReference>
<evidence type="ECO:0000256" key="1">
    <source>
        <dbReference type="ARBA" id="ARBA00005545"/>
    </source>
</evidence>
<dbReference type="GO" id="GO:0071144">
    <property type="term" value="C:heteromeric SMAD protein complex"/>
    <property type="evidence" value="ECO:0007669"/>
    <property type="project" value="TreeGrafter"/>
</dbReference>
<keyword evidence="6 7" id="KW-0539">Nucleus</keyword>
<dbReference type="PANTHER" id="PTHR13703:SF28">
    <property type="entry name" value="MOTHERS AGAINST DECAPENTAPLEGIC HOMOLOG 6"/>
    <property type="match status" value="1"/>
</dbReference>
<dbReference type="InterPro" id="IPR003619">
    <property type="entry name" value="MAD_homology1_Dwarfin-type"/>
</dbReference>
<organism evidence="11 12">
    <name type="scientific">Muraenolepis orangiensis</name>
    <name type="common">Patagonian moray cod</name>
    <dbReference type="NCBI Taxonomy" id="630683"/>
    <lineage>
        <taxon>Eukaryota</taxon>
        <taxon>Metazoa</taxon>
        <taxon>Chordata</taxon>
        <taxon>Craniata</taxon>
        <taxon>Vertebrata</taxon>
        <taxon>Euteleostomi</taxon>
        <taxon>Actinopterygii</taxon>
        <taxon>Neopterygii</taxon>
        <taxon>Teleostei</taxon>
        <taxon>Neoteleostei</taxon>
        <taxon>Acanthomorphata</taxon>
        <taxon>Zeiogadaria</taxon>
        <taxon>Gadariae</taxon>
        <taxon>Gadiformes</taxon>
        <taxon>Muraenolepidoidei</taxon>
        <taxon>Muraenolepididae</taxon>
        <taxon>Muraenolepis</taxon>
    </lineage>
</organism>
<dbReference type="PANTHER" id="PTHR13703">
    <property type="entry name" value="SMAD"/>
    <property type="match status" value="1"/>
</dbReference>
<dbReference type="InterPro" id="IPR008984">
    <property type="entry name" value="SMAD_FHA_dom_sf"/>
</dbReference>
<feature type="domain" description="MH2" evidence="10">
    <location>
        <begin position="361"/>
        <end position="570"/>
    </location>
</feature>
<dbReference type="SMART" id="SM00523">
    <property type="entry name" value="DWA"/>
    <property type="match status" value="1"/>
</dbReference>
<dbReference type="Gene3D" id="3.90.520.10">
    <property type="entry name" value="SMAD MH1 domain"/>
    <property type="match status" value="1"/>
</dbReference>
<keyword evidence="4 7" id="KW-0805">Transcription regulation</keyword>
<evidence type="ECO:0000313" key="11">
    <source>
        <dbReference type="EMBL" id="KAJ3592833.1"/>
    </source>
</evidence>
<comment type="subcellular location">
    <subcellularLocation>
        <location evidence="7">Cytoplasm</location>
    </subcellularLocation>
    <subcellularLocation>
        <location evidence="7">Nucleus</location>
    </subcellularLocation>
</comment>
<evidence type="ECO:0000256" key="2">
    <source>
        <dbReference type="ARBA" id="ARBA00022723"/>
    </source>
</evidence>
<protein>
    <recommendedName>
        <fullName evidence="7">Mothers against decapentaplegic homolog</fullName>
        <shortName evidence="7">MAD homolog</shortName>
        <shortName evidence="7">Mothers against DPP homolog</shortName>
    </recommendedName>
    <alternativeName>
        <fullName evidence="7">SMAD family member</fullName>
    </alternativeName>
</protein>
<keyword evidence="12" id="KW-1185">Reference proteome</keyword>
<dbReference type="GO" id="GO:0005737">
    <property type="term" value="C:cytoplasm"/>
    <property type="evidence" value="ECO:0007669"/>
    <property type="project" value="UniProtKB-SubCell"/>
</dbReference>
<dbReference type="GO" id="GO:0070411">
    <property type="term" value="F:I-SMAD binding"/>
    <property type="evidence" value="ECO:0007669"/>
    <property type="project" value="TreeGrafter"/>
</dbReference>
<gene>
    <name evidence="11" type="ORF">NHX12_005172</name>
</gene>
<keyword evidence="3" id="KW-0862">Zinc</keyword>
<name>A0A9Q0DSP0_9TELE</name>
<keyword evidence="5 7" id="KW-0804">Transcription</keyword>
<dbReference type="GO" id="GO:0140416">
    <property type="term" value="F:transcription regulator inhibitor activity"/>
    <property type="evidence" value="ECO:0007669"/>
    <property type="project" value="TreeGrafter"/>
</dbReference>
<dbReference type="SMART" id="SM00524">
    <property type="entry name" value="DWB"/>
    <property type="match status" value="1"/>
</dbReference>
<dbReference type="GO" id="GO:0046872">
    <property type="term" value="F:metal ion binding"/>
    <property type="evidence" value="ECO:0007669"/>
    <property type="project" value="UniProtKB-KW"/>
</dbReference>
<feature type="compositionally biased region" description="Basic and acidic residues" evidence="8">
    <location>
        <begin position="23"/>
        <end position="65"/>
    </location>
</feature>
<keyword evidence="2" id="KW-0479">Metal-binding</keyword>
<dbReference type="EMBL" id="JANIIK010000112">
    <property type="protein sequence ID" value="KAJ3592833.1"/>
    <property type="molecule type" value="Genomic_DNA"/>
</dbReference>
<comment type="caution">
    <text evidence="11">The sequence shown here is derived from an EMBL/GenBank/DDBJ whole genome shotgun (WGS) entry which is preliminary data.</text>
</comment>
<evidence type="ECO:0000256" key="6">
    <source>
        <dbReference type="ARBA" id="ARBA00023242"/>
    </source>
</evidence>
<evidence type="ECO:0000259" key="9">
    <source>
        <dbReference type="PROSITE" id="PS51075"/>
    </source>
</evidence>
<dbReference type="Pfam" id="PF03165">
    <property type="entry name" value="MH1"/>
    <property type="match status" value="1"/>
</dbReference>